<organism evidence="1 2">
    <name type="scientific">Cohnella abietis</name>
    <dbReference type="NCBI Taxonomy" id="2507935"/>
    <lineage>
        <taxon>Bacteria</taxon>
        <taxon>Bacillati</taxon>
        <taxon>Bacillota</taxon>
        <taxon>Bacilli</taxon>
        <taxon>Bacillales</taxon>
        <taxon>Paenibacillaceae</taxon>
        <taxon>Cohnella</taxon>
    </lineage>
</organism>
<sequence length="130" mass="15270">MDDLINKIIEDINKTGYPTEMKVVNIFQKRKWSCSENQYFIDQDEHKGREIDLKVHTNKYYEESGPICCWSMLSVEIKKSEKPWVIFTTNRRRTDTGGYGLLNHRNNINSSILSYNKIMNKYPGKSTKIG</sequence>
<dbReference type="Proteomes" id="UP000289856">
    <property type="component" value="Chromosome"/>
</dbReference>
<dbReference type="RefSeq" id="WP_130609200.1">
    <property type="nucleotide sequence ID" value="NZ_AP019400.1"/>
</dbReference>
<dbReference type="OrthoDB" id="2631933at2"/>
<dbReference type="EMBL" id="AP019400">
    <property type="protein sequence ID" value="BBI33456.1"/>
    <property type="molecule type" value="Genomic_DNA"/>
</dbReference>
<dbReference type="AlphaFoldDB" id="A0A3T1D5R4"/>
<accession>A0A3T1D5R4</accession>
<dbReference type="KEGG" id="cohn:KCTCHS21_28550"/>
<protein>
    <submittedName>
        <fullName evidence="1">Uncharacterized protein</fullName>
    </submittedName>
</protein>
<keyword evidence="2" id="KW-1185">Reference proteome</keyword>
<proteinExistence type="predicted"/>
<evidence type="ECO:0000313" key="2">
    <source>
        <dbReference type="Proteomes" id="UP000289856"/>
    </source>
</evidence>
<evidence type="ECO:0000313" key="1">
    <source>
        <dbReference type="EMBL" id="BBI33456.1"/>
    </source>
</evidence>
<name>A0A3T1D5R4_9BACL</name>
<gene>
    <name evidence="1" type="ORF">KCTCHS21_28550</name>
</gene>
<reference evidence="1 2" key="1">
    <citation type="submission" date="2019-01" db="EMBL/GenBank/DDBJ databases">
        <title>Complete genome sequence of Cohnella hallensis HS21 isolated from Korean fir (Abies koreana) rhizospheric soil.</title>
        <authorList>
            <person name="Jiang L."/>
            <person name="Kang S.W."/>
            <person name="Kim S."/>
            <person name="Jung J."/>
            <person name="Kim C.Y."/>
            <person name="Kim D.H."/>
            <person name="Kim S.W."/>
            <person name="Lee J."/>
        </authorList>
    </citation>
    <scope>NUCLEOTIDE SEQUENCE [LARGE SCALE GENOMIC DNA]</scope>
    <source>
        <strain evidence="1 2">HS21</strain>
    </source>
</reference>